<dbReference type="AlphaFoldDB" id="A0A8S9NJU9"/>
<evidence type="ECO:0000313" key="2">
    <source>
        <dbReference type="EMBL" id="KAF3502018.1"/>
    </source>
</evidence>
<organism evidence="2 3">
    <name type="scientific">Brassica cretica</name>
    <name type="common">Mustard</name>
    <dbReference type="NCBI Taxonomy" id="69181"/>
    <lineage>
        <taxon>Eukaryota</taxon>
        <taxon>Viridiplantae</taxon>
        <taxon>Streptophyta</taxon>
        <taxon>Embryophyta</taxon>
        <taxon>Tracheophyta</taxon>
        <taxon>Spermatophyta</taxon>
        <taxon>Magnoliopsida</taxon>
        <taxon>eudicotyledons</taxon>
        <taxon>Gunneridae</taxon>
        <taxon>Pentapetalae</taxon>
        <taxon>rosids</taxon>
        <taxon>malvids</taxon>
        <taxon>Brassicales</taxon>
        <taxon>Brassicaceae</taxon>
        <taxon>Brassiceae</taxon>
        <taxon>Brassica</taxon>
    </lineage>
</organism>
<protein>
    <submittedName>
        <fullName evidence="2">Uncharacterized protein</fullName>
    </submittedName>
</protein>
<gene>
    <name evidence="2" type="ORF">F2Q69_00045559</name>
</gene>
<feature type="region of interest" description="Disordered" evidence="1">
    <location>
        <begin position="36"/>
        <end position="59"/>
    </location>
</feature>
<accession>A0A8S9NJU9</accession>
<evidence type="ECO:0000313" key="3">
    <source>
        <dbReference type="Proteomes" id="UP000712600"/>
    </source>
</evidence>
<reference evidence="2" key="1">
    <citation type="submission" date="2019-12" db="EMBL/GenBank/DDBJ databases">
        <title>Genome sequencing and annotation of Brassica cretica.</title>
        <authorList>
            <person name="Studholme D.J."/>
            <person name="Sarris P."/>
        </authorList>
    </citation>
    <scope>NUCLEOTIDE SEQUENCE</scope>
    <source>
        <strain evidence="2">PFS-109/04</strain>
        <tissue evidence="2">Leaf</tissue>
    </source>
</reference>
<evidence type="ECO:0000256" key="1">
    <source>
        <dbReference type="SAM" id="MobiDB-lite"/>
    </source>
</evidence>
<comment type="caution">
    <text evidence="2">The sequence shown here is derived from an EMBL/GenBank/DDBJ whole genome shotgun (WGS) entry which is preliminary data.</text>
</comment>
<name>A0A8S9NJU9_BRACR</name>
<feature type="compositionally biased region" description="Polar residues" evidence="1">
    <location>
        <begin position="50"/>
        <end position="59"/>
    </location>
</feature>
<dbReference type="Proteomes" id="UP000712600">
    <property type="component" value="Unassembled WGS sequence"/>
</dbReference>
<proteinExistence type="predicted"/>
<sequence length="59" mass="6753">MCCSIRYDNEKGRKLPKRVSPEKLNLDNIDIGNEYETTKDDASSELDPSFFSSQLDLPK</sequence>
<dbReference type="EMBL" id="QGKX02001621">
    <property type="protein sequence ID" value="KAF3502018.1"/>
    <property type="molecule type" value="Genomic_DNA"/>
</dbReference>